<accession>A0A3M0YYK6</accession>
<comment type="caution">
    <text evidence="1">The sequence shown here is derived from an EMBL/GenBank/DDBJ whole genome shotgun (WGS) entry which is preliminary data.</text>
</comment>
<sequence>MTTNQQNKMLIGFTAFVLATLIALFATAIYRRNVDNNSHEDVQSVPIKSYIFQIPEMDDYYSLRYDMRTLFDLDRKETSVYLWLFYLLGHEDYTPMKDYEYESYYYDWNGDQIVGNKFFEGKKLLPFAKTKNKYIVQRYNRLAIGEFKDRSFKEEFSLEFCKGLDKIDDLITMKLVSDIFSDNPIFSVTCSNLVFFYDAFEVFDILKKQLNKQPKLLTYYDMYAPKKHDSESFSLLINDTNYVLVKGNTGYRVVHFGVNRGGPFITDTIHCGILVWDQREKLIIDVIKTLQCGDYHVLPQEAYLLTPCPLYPLVEGILIAAYPIFNETSYEPFAPLPRKATFIPIKDIKKILNEQGIPFQREYCYLKDELFNRFKIKTDKFTKDNLDYPITNIISLAQDKVAFVVNMTNLFVYNLSDGTLYFYNIRPKEGTFTEKLLKENKGFERECNLYKASTNKILLSCIVKHQYVVNTRRIFPDNSGSFFMEFDYGSKPIPKFPVYIEGTESREQNLDYPFKSPKDLVVEIIEADLNKLNGQKVGVYSEDYLPTLKQKYKEFVKEESEKIRKILKEKGVLEEEEASP</sequence>
<dbReference type="Proteomes" id="UP000269410">
    <property type="component" value="Unassembled WGS sequence"/>
</dbReference>
<gene>
    <name evidence="1" type="ORF">D6810_02010</name>
</gene>
<name>A0A3M0YYK6_9BACT</name>
<evidence type="ECO:0000313" key="2">
    <source>
        <dbReference type="Proteomes" id="UP000269410"/>
    </source>
</evidence>
<evidence type="ECO:0000313" key="1">
    <source>
        <dbReference type="EMBL" id="RMD77099.1"/>
    </source>
</evidence>
<reference evidence="1 2" key="1">
    <citation type="submission" date="2018-10" db="EMBL/GenBank/DDBJ databases">
        <title>Thermophilic Lithotrophy and Phototrophy in an Intertidal, Iron-rich, Geothermal Spring.</title>
        <authorList>
            <person name="Ward L.M."/>
            <person name="Idei A."/>
            <person name="Nakagawa M."/>
            <person name="Ueno Y."/>
            <person name="Fischer W."/>
            <person name="Mcglynn S.E."/>
        </authorList>
    </citation>
    <scope>NUCLEOTIDE SEQUENCE [LARGE SCALE GENOMIC DNA]</scope>
    <source>
        <strain evidence="1">J137</strain>
    </source>
</reference>
<protein>
    <submittedName>
        <fullName evidence="1">Uncharacterized protein</fullName>
    </submittedName>
</protein>
<proteinExistence type="predicted"/>
<organism evidence="1 2">
    <name type="scientific">Candidatus Dojkabacteria bacterium</name>
    <dbReference type="NCBI Taxonomy" id="2099670"/>
    <lineage>
        <taxon>Bacteria</taxon>
        <taxon>Candidatus Dojkabacteria</taxon>
    </lineage>
</organism>
<dbReference type="EMBL" id="RFKV01000064">
    <property type="protein sequence ID" value="RMD77099.1"/>
    <property type="molecule type" value="Genomic_DNA"/>
</dbReference>
<dbReference type="AlphaFoldDB" id="A0A3M0YYK6"/>